<sequence length="69" mass="7949">MTSTTSKILTDVATHYNQLIVAHRKLDKEIEELHATHQPDQIIKAAKFNKLHLKQEIEEIKTNLQAMIS</sequence>
<dbReference type="InterPro" id="IPR038444">
    <property type="entry name" value="DUF465_sf"/>
</dbReference>
<organism evidence="1">
    <name type="scientific">marine metagenome</name>
    <dbReference type="NCBI Taxonomy" id="408172"/>
    <lineage>
        <taxon>unclassified sequences</taxon>
        <taxon>metagenomes</taxon>
        <taxon>ecological metagenomes</taxon>
    </lineage>
</organism>
<reference evidence="1" key="1">
    <citation type="submission" date="2018-05" db="EMBL/GenBank/DDBJ databases">
        <authorList>
            <person name="Lanie J.A."/>
            <person name="Ng W.-L."/>
            <person name="Kazmierczak K.M."/>
            <person name="Andrzejewski T.M."/>
            <person name="Davidsen T.M."/>
            <person name="Wayne K.J."/>
            <person name="Tettelin H."/>
            <person name="Glass J.I."/>
            <person name="Rusch D."/>
            <person name="Podicherti R."/>
            <person name="Tsui H.-C.T."/>
            <person name="Winkler M.E."/>
        </authorList>
    </citation>
    <scope>NUCLEOTIDE SEQUENCE</scope>
</reference>
<evidence type="ECO:0000313" key="1">
    <source>
        <dbReference type="EMBL" id="SVC52874.1"/>
    </source>
</evidence>
<dbReference type="AlphaFoldDB" id="A0A382MV81"/>
<proteinExistence type="predicted"/>
<protein>
    <recommendedName>
        <fullName evidence="2">DUF465 domain-containing protein</fullName>
    </recommendedName>
</protein>
<gene>
    <name evidence="1" type="ORF">METZ01_LOCUS305728</name>
</gene>
<dbReference type="EMBL" id="UINC01096193">
    <property type="protein sequence ID" value="SVC52874.1"/>
    <property type="molecule type" value="Genomic_DNA"/>
</dbReference>
<accession>A0A382MV81</accession>
<name>A0A382MV81_9ZZZZ</name>
<dbReference type="Gene3D" id="6.10.280.50">
    <property type="match status" value="1"/>
</dbReference>
<evidence type="ECO:0008006" key="2">
    <source>
        <dbReference type="Google" id="ProtNLM"/>
    </source>
</evidence>